<dbReference type="PANTHER" id="PTHR32282">
    <property type="entry name" value="BINDING PROTEIN TRANSPEPTIDASE, PUTATIVE-RELATED"/>
    <property type="match status" value="1"/>
</dbReference>
<evidence type="ECO:0000256" key="4">
    <source>
        <dbReference type="ARBA" id="ARBA00022670"/>
    </source>
</evidence>
<dbReference type="EMBL" id="JAGGKX010000008">
    <property type="protein sequence ID" value="MBP1969828.1"/>
    <property type="molecule type" value="Genomic_DNA"/>
</dbReference>
<evidence type="ECO:0000256" key="5">
    <source>
        <dbReference type="ARBA" id="ARBA00022676"/>
    </source>
</evidence>
<comment type="subcellular location">
    <subcellularLocation>
        <location evidence="1">Cell membrane</location>
    </subcellularLocation>
</comment>
<evidence type="ECO:0000256" key="15">
    <source>
        <dbReference type="SAM" id="Phobius"/>
    </source>
</evidence>
<evidence type="ECO:0000256" key="7">
    <source>
        <dbReference type="ARBA" id="ARBA00022801"/>
    </source>
</evidence>
<dbReference type="InterPro" id="IPR001264">
    <property type="entry name" value="Glyco_trans_51"/>
</dbReference>
<evidence type="ECO:0000256" key="10">
    <source>
        <dbReference type="ARBA" id="ARBA00023136"/>
    </source>
</evidence>
<dbReference type="NCBIfam" id="TIGR02074">
    <property type="entry name" value="PBP_1a_fam"/>
    <property type="match status" value="1"/>
</dbReference>
<dbReference type="Gene3D" id="3.40.710.10">
    <property type="entry name" value="DD-peptidase/beta-lactamase superfamily"/>
    <property type="match status" value="1"/>
</dbReference>
<feature type="domain" description="Penicillin-binding protein transpeptidase" evidence="16">
    <location>
        <begin position="323"/>
        <end position="569"/>
    </location>
</feature>
<evidence type="ECO:0000256" key="1">
    <source>
        <dbReference type="ARBA" id="ARBA00004236"/>
    </source>
</evidence>
<keyword evidence="15" id="KW-1133">Transmembrane helix</keyword>
<dbReference type="RefSeq" id="WP_209462996.1">
    <property type="nucleotide sequence ID" value="NZ_CP110224.1"/>
</dbReference>
<dbReference type="Proteomes" id="UP001519345">
    <property type="component" value="Unassembled WGS sequence"/>
</dbReference>
<comment type="catalytic activity">
    <reaction evidence="14">
        <text>[GlcNAc-(1-&gt;4)-Mur2Ac(oyl-L-Ala-gamma-D-Glu-L-Lys-D-Ala-D-Ala)](n)-di-trans,octa-cis-undecaprenyl diphosphate + beta-D-GlcNAc-(1-&gt;4)-Mur2Ac(oyl-L-Ala-gamma-D-Glu-L-Lys-D-Ala-D-Ala)-di-trans,octa-cis-undecaprenyl diphosphate = [GlcNAc-(1-&gt;4)-Mur2Ac(oyl-L-Ala-gamma-D-Glu-L-Lys-D-Ala-D-Ala)](n+1)-di-trans,octa-cis-undecaprenyl diphosphate + di-trans,octa-cis-undecaprenyl diphosphate + H(+)</text>
        <dbReference type="Rhea" id="RHEA:23708"/>
        <dbReference type="Rhea" id="RHEA-COMP:9602"/>
        <dbReference type="Rhea" id="RHEA-COMP:9603"/>
        <dbReference type="ChEBI" id="CHEBI:15378"/>
        <dbReference type="ChEBI" id="CHEBI:58405"/>
        <dbReference type="ChEBI" id="CHEBI:60033"/>
        <dbReference type="ChEBI" id="CHEBI:78435"/>
        <dbReference type="EC" id="2.4.99.28"/>
    </reaction>
</comment>
<evidence type="ECO:0000259" key="17">
    <source>
        <dbReference type="Pfam" id="PF00912"/>
    </source>
</evidence>
<evidence type="ECO:0000313" key="18">
    <source>
        <dbReference type="EMBL" id="MBP1969828.1"/>
    </source>
</evidence>
<keyword evidence="6" id="KW-0808">Transferase</keyword>
<evidence type="ECO:0000256" key="14">
    <source>
        <dbReference type="ARBA" id="ARBA00049902"/>
    </source>
</evidence>
<dbReference type="InterPro" id="IPR050396">
    <property type="entry name" value="Glycosyltr_51/Transpeptidase"/>
</dbReference>
<keyword evidence="9" id="KW-0573">Peptidoglycan synthesis</keyword>
<feature type="transmembrane region" description="Helical" evidence="15">
    <location>
        <begin position="12"/>
        <end position="39"/>
    </location>
</feature>
<keyword evidence="15" id="KW-0812">Transmembrane</keyword>
<dbReference type="PROSITE" id="PS51257">
    <property type="entry name" value="PROKAR_LIPOPROTEIN"/>
    <property type="match status" value="1"/>
</dbReference>
<evidence type="ECO:0000256" key="2">
    <source>
        <dbReference type="ARBA" id="ARBA00022475"/>
    </source>
</evidence>
<comment type="catalytic activity">
    <reaction evidence="13">
        <text>Preferential cleavage: (Ac)2-L-Lys-D-Ala-|-D-Ala. Also transpeptidation of peptidyl-alanyl moieties that are N-acyl substituents of D-alanine.</text>
        <dbReference type="EC" id="3.4.16.4"/>
    </reaction>
</comment>
<dbReference type="Pfam" id="PF00912">
    <property type="entry name" value="Transgly"/>
    <property type="match status" value="1"/>
</dbReference>
<accession>A0ABS4IFX8</accession>
<keyword evidence="11" id="KW-0511">Multifunctional enzyme</keyword>
<dbReference type="Pfam" id="PF00905">
    <property type="entry name" value="Transpeptidase"/>
    <property type="match status" value="1"/>
</dbReference>
<dbReference type="PANTHER" id="PTHR32282:SF11">
    <property type="entry name" value="PENICILLIN-BINDING PROTEIN 1B"/>
    <property type="match status" value="1"/>
</dbReference>
<keyword evidence="12" id="KW-0961">Cell wall biogenesis/degradation</keyword>
<keyword evidence="8" id="KW-0133">Cell shape</keyword>
<protein>
    <submittedName>
        <fullName evidence="18">1A family penicillin-binding protein</fullName>
    </submittedName>
</protein>
<keyword evidence="2" id="KW-1003">Cell membrane</keyword>
<evidence type="ECO:0000256" key="3">
    <source>
        <dbReference type="ARBA" id="ARBA00022645"/>
    </source>
</evidence>
<dbReference type="InterPro" id="IPR001460">
    <property type="entry name" value="PCN-bd_Tpept"/>
</dbReference>
<evidence type="ECO:0000256" key="13">
    <source>
        <dbReference type="ARBA" id="ARBA00034000"/>
    </source>
</evidence>
<name>A0ABS4IFX8_9BACI</name>
<comment type="caution">
    <text evidence="18">The sequence shown here is derived from an EMBL/GenBank/DDBJ whole genome shotgun (WGS) entry which is preliminary data.</text>
</comment>
<evidence type="ECO:0000256" key="9">
    <source>
        <dbReference type="ARBA" id="ARBA00022984"/>
    </source>
</evidence>
<evidence type="ECO:0000313" key="19">
    <source>
        <dbReference type="Proteomes" id="UP001519345"/>
    </source>
</evidence>
<keyword evidence="19" id="KW-1185">Reference proteome</keyword>
<keyword evidence="3" id="KW-0121">Carboxypeptidase</keyword>
<feature type="domain" description="Glycosyl transferase family 51" evidence="17">
    <location>
        <begin position="57"/>
        <end position="232"/>
    </location>
</feature>
<keyword evidence="4" id="KW-0645">Protease</keyword>
<dbReference type="InterPro" id="IPR023346">
    <property type="entry name" value="Lysozyme-like_dom_sf"/>
</dbReference>
<keyword evidence="10 15" id="KW-0472">Membrane</keyword>
<organism evidence="18 19">
    <name type="scientific">Virgibacillus natechei</name>
    <dbReference type="NCBI Taxonomy" id="1216297"/>
    <lineage>
        <taxon>Bacteria</taxon>
        <taxon>Bacillati</taxon>
        <taxon>Bacillota</taxon>
        <taxon>Bacilli</taxon>
        <taxon>Bacillales</taxon>
        <taxon>Bacillaceae</taxon>
        <taxon>Virgibacillus</taxon>
    </lineage>
</organism>
<reference evidence="18 19" key="1">
    <citation type="submission" date="2021-03" db="EMBL/GenBank/DDBJ databases">
        <title>Genomic Encyclopedia of Type Strains, Phase IV (KMG-IV): sequencing the most valuable type-strain genomes for metagenomic binning, comparative biology and taxonomic classification.</title>
        <authorList>
            <person name="Goeker M."/>
        </authorList>
    </citation>
    <scope>NUCLEOTIDE SEQUENCE [LARGE SCALE GENOMIC DNA]</scope>
    <source>
        <strain evidence="18 19">DSM 25609</strain>
    </source>
</reference>
<evidence type="ECO:0000256" key="8">
    <source>
        <dbReference type="ARBA" id="ARBA00022960"/>
    </source>
</evidence>
<dbReference type="InterPro" id="IPR012338">
    <property type="entry name" value="Beta-lactam/transpept-like"/>
</dbReference>
<proteinExistence type="predicted"/>
<gene>
    <name evidence="18" type="ORF">J2Z83_001936</name>
</gene>
<dbReference type="InterPro" id="IPR036950">
    <property type="entry name" value="PBP_transglycosylase"/>
</dbReference>
<evidence type="ECO:0000259" key="16">
    <source>
        <dbReference type="Pfam" id="PF00905"/>
    </source>
</evidence>
<evidence type="ECO:0000256" key="11">
    <source>
        <dbReference type="ARBA" id="ARBA00023268"/>
    </source>
</evidence>
<dbReference type="SUPFAM" id="SSF53955">
    <property type="entry name" value="Lysozyme-like"/>
    <property type="match status" value="1"/>
</dbReference>
<evidence type="ECO:0000256" key="12">
    <source>
        <dbReference type="ARBA" id="ARBA00023316"/>
    </source>
</evidence>
<dbReference type="Gene3D" id="1.10.3810.10">
    <property type="entry name" value="Biosynthetic peptidoglycan transglycosylase-like"/>
    <property type="match status" value="1"/>
</dbReference>
<sequence length="677" mass="76177">MRKNFMKRKMNRFIFKIGIGTFILIISCVLGIYFISFLLGPPELTNEQNTVYYSNNGEIIGEEQGTENRHWIDLEDMSEEFIHATLLIEDQHFYNHIGFDFRRITRAVLRNIQSMSLKEGASTVTQQYARNLFLSHDKTWSRKLKEAFYTIRLEMFYSKDEILEGYLNTIYFGHGAYGIETASDHFFHKSAKELSLAESAMLAAIPNGPTYFSPLNNETNATNRQNQILGLMHAEDLISEQDYQAATEEVLVYSEQTERNTDSIGPHFQDTVLKEAAAILELDAEFIRSGGFQIHTTLDVDQQNHLENQIQSEMDTDSDIEIGAMAMNPDTGAIQALAGGKAYESSSFNRAIDAKRMPASTFKPFLYYAALHHGYTPSTMLTSKPTEFVLEDGEVYQPSNFNDNYANEPITLAQALALSDNVYAVKTNMFLGAQTLVDTAREFGFTSDLPAVPSLALGTATVSVEEMVKGYGMLANGGHEISSHTIDKIMDRDGEIVFEKDNEENEPVLDPQKAFILTHLLTGMFDSELDGYMPVTGSPIVDDLTRTYAGKSGTTNSDSWMIGYSPSLVTGVWTGYDDNRNMEIVAESAYARSIWSAFMEATHEGMEQESFHIPSGVVGVPIDPETGHRATPDCNSSRVMYFEVGTEPQSFCSEHHHENQENEDERGIFEQWFELFY</sequence>
<evidence type="ECO:0000256" key="6">
    <source>
        <dbReference type="ARBA" id="ARBA00022679"/>
    </source>
</evidence>
<keyword evidence="5" id="KW-0328">Glycosyltransferase</keyword>
<keyword evidence="7" id="KW-0378">Hydrolase</keyword>
<dbReference type="SUPFAM" id="SSF56601">
    <property type="entry name" value="beta-lactamase/transpeptidase-like"/>
    <property type="match status" value="1"/>
</dbReference>